<feature type="transmembrane region" description="Helical" evidence="1">
    <location>
        <begin position="23"/>
        <end position="43"/>
    </location>
</feature>
<dbReference type="Proteomes" id="UP000007882">
    <property type="component" value="Chromosome"/>
</dbReference>
<evidence type="ECO:0008006" key="4">
    <source>
        <dbReference type="Google" id="ProtNLM"/>
    </source>
</evidence>
<organism evidence="2 3">
    <name type="scientific">Actinoplanes missouriensis (strain ATCC 14538 / DSM 43046 / CBS 188.64 / JCM 3121 / NBRC 102363 / NCIMB 12654 / NRRL B-3342 / UNCC 431)</name>
    <dbReference type="NCBI Taxonomy" id="512565"/>
    <lineage>
        <taxon>Bacteria</taxon>
        <taxon>Bacillati</taxon>
        <taxon>Actinomycetota</taxon>
        <taxon>Actinomycetes</taxon>
        <taxon>Micromonosporales</taxon>
        <taxon>Micromonosporaceae</taxon>
        <taxon>Actinoplanes</taxon>
    </lineage>
</organism>
<dbReference type="RefSeq" id="WP_014443519.1">
    <property type="nucleotide sequence ID" value="NC_017093.1"/>
</dbReference>
<gene>
    <name evidence="2" type="ordered locus">AMIS_34040</name>
</gene>
<keyword evidence="1" id="KW-1133">Transmembrane helix</keyword>
<accession>I0H6I7</accession>
<reference evidence="2 3" key="1">
    <citation type="submission" date="2012-02" db="EMBL/GenBank/DDBJ databases">
        <title>Complete genome sequence of Actinoplanes missouriensis 431 (= NBRC 102363).</title>
        <authorList>
            <person name="Ohnishi Y."/>
            <person name="Ishikawa J."/>
            <person name="Sekine M."/>
            <person name="Hosoyama A."/>
            <person name="Harada T."/>
            <person name="Narita H."/>
            <person name="Hata T."/>
            <person name="Konno Y."/>
            <person name="Tutikane K."/>
            <person name="Fujita N."/>
            <person name="Horinouchi S."/>
            <person name="Hayakawa M."/>
        </authorList>
    </citation>
    <scope>NUCLEOTIDE SEQUENCE [LARGE SCALE GENOMIC DNA]</scope>
    <source>
        <strain evidence="3">ATCC 14538 / DSM 43046 / CBS 188.64 / JCM 3121 / NBRC 102363 / NCIMB 12654 / NRRL B-3342 / UNCC 431</strain>
    </source>
</reference>
<keyword evidence="1" id="KW-0812">Transmembrane</keyword>
<dbReference type="HOGENOM" id="CLU_1615490_0_0_11"/>
<dbReference type="EMBL" id="AP012319">
    <property type="protein sequence ID" value="BAL88624.1"/>
    <property type="molecule type" value="Genomic_DNA"/>
</dbReference>
<name>I0H6I7_ACTM4</name>
<feature type="transmembrane region" description="Helical" evidence="1">
    <location>
        <begin position="49"/>
        <end position="70"/>
    </location>
</feature>
<keyword evidence="1" id="KW-0472">Membrane</keyword>
<keyword evidence="3" id="KW-1185">Reference proteome</keyword>
<evidence type="ECO:0000313" key="2">
    <source>
        <dbReference type="EMBL" id="BAL88624.1"/>
    </source>
</evidence>
<dbReference type="OrthoDB" id="3296607at2"/>
<evidence type="ECO:0000313" key="3">
    <source>
        <dbReference type="Proteomes" id="UP000007882"/>
    </source>
</evidence>
<protein>
    <recommendedName>
        <fullName evidence="4">DUF304 domain-containing protein</fullName>
    </recommendedName>
</protein>
<evidence type="ECO:0000256" key="1">
    <source>
        <dbReference type="SAM" id="Phobius"/>
    </source>
</evidence>
<dbReference type="KEGG" id="ams:AMIS_34040"/>
<sequence>MENSELIIWRATHQDRDHVLRDAGVLMIFSFVPFMLIFCVGGLAGLVGWVLWASLLFVPVAGIFAVRALWRDRRAVLAIELRDDAFTVIRNDNTATTYPAREVRRIDIVHTIYPSDPDTIGLRLHTGGRVEHTRPGPGTLPQGWEEAVTVAEVEVNRIYKRKSD</sequence>
<proteinExistence type="predicted"/>
<dbReference type="AlphaFoldDB" id="I0H6I7"/>
<dbReference type="PATRIC" id="fig|512565.3.peg.3400"/>